<proteinExistence type="predicted"/>
<dbReference type="Proteomes" id="UP000327013">
    <property type="component" value="Chromosome 7"/>
</dbReference>
<evidence type="ECO:0000313" key="2">
    <source>
        <dbReference type="Proteomes" id="UP000327013"/>
    </source>
</evidence>
<protein>
    <submittedName>
        <fullName evidence="1">Uncharacterized protein</fullName>
    </submittedName>
</protein>
<evidence type="ECO:0000313" key="1">
    <source>
        <dbReference type="EMBL" id="KAE8099627.1"/>
    </source>
</evidence>
<sequence>MGCSGVCSGGGGNYVGAVVDLWRRVEQESLEVVVRMTLLLEAVSWSWREARLMSFQTSSMALVVLEVRSPRQEVENGEAEEIIGKERI</sequence>
<accession>A0A5N6RMD2</accession>
<name>A0A5N6RMD2_9ROSI</name>
<organism evidence="1 2">
    <name type="scientific">Carpinus fangiana</name>
    <dbReference type="NCBI Taxonomy" id="176857"/>
    <lineage>
        <taxon>Eukaryota</taxon>
        <taxon>Viridiplantae</taxon>
        <taxon>Streptophyta</taxon>
        <taxon>Embryophyta</taxon>
        <taxon>Tracheophyta</taxon>
        <taxon>Spermatophyta</taxon>
        <taxon>Magnoliopsida</taxon>
        <taxon>eudicotyledons</taxon>
        <taxon>Gunneridae</taxon>
        <taxon>Pentapetalae</taxon>
        <taxon>rosids</taxon>
        <taxon>fabids</taxon>
        <taxon>Fagales</taxon>
        <taxon>Betulaceae</taxon>
        <taxon>Carpinus</taxon>
    </lineage>
</organism>
<keyword evidence="2" id="KW-1185">Reference proteome</keyword>
<dbReference type="AlphaFoldDB" id="A0A5N6RMD2"/>
<reference evidence="1 2" key="1">
    <citation type="submission" date="2019-06" db="EMBL/GenBank/DDBJ databases">
        <title>A chromosomal-level reference genome of Carpinus fangiana (Coryloideae, Betulaceae).</title>
        <authorList>
            <person name="Yang X."/>
            <person name="Wang Z."/>
            <person name="Zhang L."/>
            <person name="Hao G."/>
            <person name="Liu J."/>
            <person name="Yang Y."/>
        </authorList>
    </citation>
    <scope>NUCLEOTIDE SEQUENCE [LARGE SCALE GENOMIC DNA]</scope>
    <source>
        <strain evidence="1">Cfa_2016G</strain>
        <tissue evidence="1">Leaf</tissue>
    </source>
</reference>
<gene>
    <name evidence="1" type="ORF">FH972_017592</name>
</gene>
<dbReference type="EMBL" id="CM017327">
    <property type="protein sequence ID" value="KAE8099627.1"/>
    <property type="molecule type" value="Genomic_DNA"/>
</dbReference>